<proteinExistence type="predicted"/>
<feature type="domain" description="DDE Tnp4" evidence="3">
    <location>
        <begin position="110"/>
        <end position="222"/>
    </location>
</feature>
<dbReference type="Proteomes" id="UP001219518">
    <property type="component" value="Unassembled WGS sequence"/>
</dbReference>
<comment type="cofactor">
    <cofactor evidence="1">
        <name>a divalent metal cation</name>
        <dbReference type="ChEBI" id="CHEBI:60240"/>
    </cofactor>
</comment>
<dbReference type="AlphaFoldDB" id="A0AAE1LP92"/>
<dbReference type="EMBL" id="JAHWGI010001270">
    <property type="protein sequence ID" value="KAK3926720.1"/>
    <property type="molecule type" value="Genomic_DNA"/>
</dbReference>
<comment type="caution">
    <text evidence="4">The sequence shown here is derived from an EMBL/GenBank/DDBJ whole genome shotgun (WGS) entry which is preliminary data.</text>
</comment>
<evidence type="ECO:0000259" key="3">
    <source>
        <dbReference type="Pfam" id="PF13359"/>
    </source>
</evidence>
<evidence type="ECO:0000313" key="5">
    <source>
        <dbReference type="Proteomes" id="UP001219518"/>
    </source>
</evidence>
<protein>
    <submittedName>
        <fullName evidence="4">Polyketide synthase</fullName>
    </submittedName>
</protein>
<gene>
    <name evidence="4" type="ORF">KUF71_015056</name>
</gene>
<dbReference type="InterPro" id="IPR027806">
    <property type="entry name" value="HARBI1_dom"/>
</dbReference>
<dbReference type="GO" id="GO:0046872">
    <property type="term" value="F:metal ion binding"/>
    <property type="evidence" value="ECO:0007669"/>
    <property type="project" value="UniProtKB-KW"/>
</dbReference>
<accession>A0AAE1LP92</accession>
<evidence type="ECO:0000256" key="1">
    <source>
        <dbReference type="ARBA" id="ARBA00001968"/>
    </source>
</evidence>
<reference evidence="4" key="1">
    <citation type="submission" date="2021-07" db="EMBL/GenBank/DDBJ databases">
        <authorList>
            <person name="Catto M.A."/>
            <person name="Jacobson A."/>
            <person name="Kennedy G."/>
            <person name="Labadie P."/>
            <person name="Hunt B.G."/>
            <person name="Srinivasan R."/>
        </authorList>
    </citation>
    <scope>NUCLEOTIDE SEQUENCE</scope>
    <source>
        <strain evidence="4">PL_HMW_Pooled</strain>
        <tissue evidence="4">Head</tissue>
    </source>
</reference>
<organism evidence="4 5">
    <name type="scientific">Frankliniella fusca</name>
    <dbReference type="NCBI Taxonomy" id="407009"/>
    <lineage>
        <taxon>Eukaryota</taxon>
        <taxon>Metazoa</taxon>
        <taxon>Ecdysozoa</taxon>
        <taxon>Arthropoda</taxon>
        <taxon>Hexapoda</taxon>
        <taxon>Insecta</taxon>
        <taxon>Pterygota</taxon>
        <taxon>Neoptera</taxon>
        <taxon>Paraneoptera</taxon>
        <taxon>Thysanoptera</taxon>
        <taxon>Terebrantia</taxon>
        <taxon>Thripoidea</taxon>
        <taxon>Thripidae</taxon>
        <taxon>Frankliniella</taxon>
    </lineage>
</organism>
<keyword evidence="2" id="KW-0479">Metal-binding</keyword>
<evidence type="ECO:0000256" key="2">
    <source>
        <dbReference type="ARBA" id="ARBA00022723"/>
    </source>
</evidence>
<dbReference type="PANTHER" id="PTHR23080">
    <property type="entry name" value="THAP DOMAIN PROTEIN"/>
    <property type="match status" value="1"/>
</dbReference>
<evidence type="ECO:0000313" key="4">
    <source>
        <dbReference type="EMBL" id="KAK3926720.1"/>
    </source>
</evidence>
<name>A0AAE1LP92_9NEOP</name>
<sequence length="222" mass="25823">MFYTGVTQRVFEIIYTFVEGDEVCNKLKYEYRNHTPKIEHTKPDLTSKDKMFLTLLRLRTSRASRIAYTWIRFLSLQFSKLRRHMFTSASAQNALKPKCFEEFPNLRIVIDATEFKIQHPRHFQHQNNTFSHYKKGSTMKFLVGISCFGGLSFLSEGYEGSMTDRKLVIASGLLDFLEPGDAVMADRGFDIEDPCDEKEVHLLIPAFQDGRTHFTARELIFN</sequence>
<reference evidence="4" key="2">
    <citation type="journal article" date="2023" name="BMC Genomics">
        <title>Pest status, molecular evolution, and epigenetic factors derived from the genome assembly of Frankliniella fusca, a thysanopteran phytovirus vector.</title>
        <authorList>
            <person name="Catto M.A."/>
            <person name="Labadie P.E."/>
            <person name="Jacobson A.L."/>
            <person name="Kennedy G.G."/>
            <person name="Srinivasan R."/>
            <person name="Hunt B.G."/>
        </authorList>
    </citation>
    <scope>NUCLEOTIDE SEQUENCE</scope>
    <source>
        <strain evidence="4">PL_HMW_Pooled</strain>
    </source>
</reference>
<keyword evidence="5" id="KW-1185">Reference proteome</keyword>
<dbReference type="Pfam" id="PF13359">
    <property type="entry name" value="DDE_Tnp_4"/>
    <property type="match status" value="1"/>
</dbReference>